<evidence type="ECO:0000313" key="2">
    <source>
        <dbReference type="EMBL" id="GHD76122.1"/>
    </source>
</evidence>
<evidence type="ECO:0008006" key="4">
    <source>
        <dbReference type="Google" id="ProtNLM"/>
    </source>
</evidence>
<dbReference type="EMBL" id="BMYP01000015">
    <property type="protein sequence ID" value="GHD76122.1"/>
    <property type="molecule type" value="Genomic_DNA"/>
</dbReference>
<feature type="transmembrane region" description="Helical" evidence="1">
    <location>
        <begin position="7"/>
        <end position="28"/>
    </location>
</feature>
<protein>
    <recommendedName>
        <fullName evidence="4">Type IV pilus modification protein PilV</fullName>
    </recommendedName>
</protein>
<keyword evidence="3" id="KW-1185">Reference proteome</keyword>
<accession>A0ABQ3HD39</accession>
<proteinExistence type="predicted"/>
<dbReference type="Pfam" id="PF07963">
    <property type="entry name" value="N_methyl"/>
    <property type="match status" value="1"/>
</dbReference>
<name>A0ABQ3HD39_9NEIS</name>
<reference evidence="3" key="1">
    <citation type="journal article" date="2019" name="Int. J. Syst. Evol. Microbiol.">
        <title>The Global Catalogue of Microorganisms (GCM) 10K type strain sequencing project: providing services to taxonomists for standard genome sequencing and annotation.</title>
        <authorList>
            <consortium name="The Broad Institute Genomics Platform"/>
            <consortium name="The Broad Institute Genome Sequencing Center for Infectious Disease"/>
            <person name="Wu L."/>
            <person name="Ma J."/>
        </authorList>
    </citation>
    <scope>NUCLEOTIDE SEQUENCE [LARGE SCALE GENOMIC DNA]</scope>
    <source>
        <strain evidence="3">KCTC 23713</strain>
    </source>
</reference>
<comment type="caution">
    <text evidence="2">The sequence shown here is derived from an EMBL/GenBank/DDBJ whole genome shotgun (WGS) entry which is preliminary data.</text>
</comment>
<dbReference type="RefSeq" id="WP_189353027.1">
    <property type="nucleotide sequence ID" value="NZ_BMYP01000015.1"/>
</dbReference>
<evidence type="ECO:0000313" key="3">
    <source>
        <dbReference type="Proteomes" id="UP000662678"/>
    </source>
</evidence>
<dbReference type="InterPro" id="IPR012902">
    <property type="entry name" value="N_methyl_site"/>
</dbReference>
<keyword evidence="1" id="KW-0472">Membrane</keyword>
<keyword evidence="1" id="KW-0812">Transmembrane</keyword>
<dbReference type="PROSITE" id="PS00409">
    <property type="entry name" value="PROKAR_NTER_METHYL"/>
    <property type="match status" value="1"/>
</dbReference>
<dbReference type="Proteomes" id="UP000662678">
    <property type="component" value="Unassembled WGS sequence"/>
</dbReference>
<gene>
    <name evidence="2" type="ORF">GCM10011419_14980</name>
</gene>
<keyword evidence="1" id="KW-1133">Transmembrane helix</keyword>
<evidence type="ECO:0000256" key="1">
    <source>
        <dbReference type="SAM" id="Phobius"/>
    </source>
</evidence>
<sequence length="126" mass="13582">MRRSQRGISLIEVLVTMLVLAFGVLALVRMQGYLYHSQISANDYNAATTLAQNALEQRHAGLNGPDDLCTKSSFDSPLPDASGSLARFKCQSTTAGSQTTVTVRWDDSTGTMRQISLSAPTLLTDS</sequence>
<organism evidence="2 3">
    <name type="scientific">Vogesella fluminis</name>
    <dbReference type="NCBI Taxonomy" id="1069161"/>
    <lineage>
        <taxon>Bacteria</taxon>
        <taxon>Pseudomonadati</taxon>
        <taxon>Pseudomonadota</taxon>
        <taxon>Betaproteobacteria</taxon>
        <taxon>Neisseriales</taxon>
        <taxon>Chromobacteriaceae</taxon>
        <taxon>Vogesella</taxon>
    </lineage>
</organism>